<evidence type="ECO:0000256" key="1">
    <source>
        <dbReference type="ARBA" id="ARBA00004429"/>
    </source>
</evidence>
<evidence type="ECO:0000313" key="12">
    <source>
        <dbReference type="Proteomes" id="UP000005713"/>
    </source>
</evidence>
<protein>
    <submittedName>
        <fullName evidence="11">Probable amino acid ABC transporter, permease protein</fullName>
    </submittedName>
</protein>
<evidence type="ECO:0000256" key="4">
    <source>
        <dbReference type="ARBA" id="ARBA00022475"/>
    </source>
</evidence>
<dbReference type="NCBIfam" id="TIGR01726">
    <property type="entry name" value="HEQRo_perm_3TM"/>
    <property type="match status" value="1"/>
</dbReference>
<dbReference type="AlphaFoldDB" id="A3K7R1"/>
<evidence type="ECO:0000256" key="8">
    <source>
        <dbReference type="ARBA" id="ARBA00023136"/>
    </source>
</evidence>
<dbReference type="InterPro" id="IPR035906">
    <property type="entry name" value="MetI-like_sf"/>
</dbReference>
<evidence type="ECO:0000256" key="6">
    <source>
        <dbReference type="ARBA" id="ARBA00022692"/>
    </source>
</evidence>
<keyword evidence="7 9" id="KW-1133">Transmembrane helix</keyword>
<dbReference type="PANTHER" id="PTHR30614:SF10">
    <property type="entry name" value="ARGININE ABC TRANSPORTER PERMEASE PROTEIN ARTM"/>
    <property type="match status" value="1"/>
</dbReference>
<accession>A3K7R1</accession>
<dbReference type="Gene3D" id="1.10.3720.10">
    <property type="entry name" value="MetI-like"/>
    <property type="match status" value="1"/>
</dbReference>
<comment type="caution">
    <text evidence="11">The sequence shown here is derived from an EMBL/GenBank/DDBJ whole genome shotgun (WGS) entry which is preliminary data.</text>
</comment>
<evidence type="ECO:0000313" key="11">
    <source>
        <dbReference type="EMBL" id="EBA06683.1"/>
    </source>
</evidence>
<comment type="similarity">
    <text evidence="2">Belongs to the binding-protein-dependent transport system permease family. HisMQ subfamily.</text>
</comment>
<dbReference type="EMBL" id="AAYA01000013">
    <property type="protein sequence ID" value="EBA06683.1"/>
    <property type="molecule type" value="Genomic_DNA"/>
</dbReference>
<keyword evidence="12" id="KW-1185">Reference proteome</keyword>
<proteinExistence type="inferred from homology"/>
<dbReference type="PANTHER" id="PTHR30614">
    <property type="entry name" value="MEMBRANE COMPONENT OF AMINO ACID ABC TRANSPORTER"/>
    <property type="match status" value="1"/>
</dbReference>
<keyword evidence="8 9" id="KW-0472">Membrane</keyword>
<evidence type="ECO:0000256" key="2">
    <source>
        <dbReference type="ARBA" id="ARBA00010072"/>
    </source>
</evidence>
<gene>
    <name evidence="11" type="ORF">SSE37_02310</name>
</gene>
<sequence length="238" mass="26197">MMDFVVENLPRFLGGAWLTIQLAAISCGLGFLLAVPIALARLSRNEVLRGVATSYIFFFRGTPLLAQLFLIYYGSGQFRPALDAVGLWTFFRDPWFCAILSLTLNSAAYASEILRGAIQAIPKGEIEAAEALGLTRLLRLRLIVLPRALRIGWPAYSNEVVYQIQATSLVSIITVLEITGVARTVGSRDFTFFEAFGLAAVLYLILVYGFLYVSRRIEMRLNRHLGTSGPGLATGGLR</sequence>
<dbReference type="RefSeq" id="WP_005861827.1">
    <property type="nucleotide sequence ID" value="NZ_AAYA01000013.1"/>
</dbReference>
<name>A3K7R1_SAGS3</name>
<dbReference type="SUPFAM" id="SSF161098">
    <property type="entry name" value="MetI-like"/>
    <property type="match status" value="1"/>
</dbReference>
<feature type="transmembrane region" description="Helical" evidence="9">
    <location>
        <begin position="20"/>
        <end position="40"/>
    </location>
</feature>
<dbReference type="InterPro" id="IPR043429">
    <property type="entry name" value="ArtM/GltK/GlnP/TcyL/YhdX-like"/>
</dbReference>
<dbReference type="InterPro" id="IPR000515">
    <property type="entry name" value="MetI-like"/>
</dbReference>
<comment type="subcellular location">
    <subcellularLocation>
        <location evidence="1">Cell inner membrane</location>
        <topology evidence="1">Multi-pass membrane protein</topology>
    </subcellularLocation>
    <subcellularLocation>
        <location evidence="9">Cell membrane</location>
        <topology evidence="9">Multi-pass membrane protein</topology>
    </subcellularLocation>
</comment>
<keyword evidence="5" id="KW-0997">Cell inner membrane</keyword>
<organism evidence="11 12">
    <name type="scientific">Sagittula stellata (strain ATCC 700073 / DSM 11524 / E-37)</name>
    <dbReference type="NCBI Taxonomy" id="388399"/>
    <lineage>
        <taxon>Bacteria</taxon>
        <taxon>Pseudomonadati</taxon>
        <taxon>Pseudomonadota</taxon>
        <taxon>Alphaproteobacteria</taxon>
        <taxon>Rhodobacterales</taxon>
        <taxon>Roseobacteraceae</taxon>
        <taxon>Sagittula</taxon>
    </lineage>
</organism>
<dbReference type="GO" id="GO:0022857">
    <property type="term" value="F:transmembrane transporter activity"/>
    <property type="evidence" value="ECO:0007669"/>
    <property type="project" value="InterPro"/>
</dbReference>
<evidence type="ECO:0000256" key="7">
    <source>
        <dbReference type="ARBA" id="ARBA00022989"/>
    </source>
</evidence>
<dbReference type="eggNOG" id="COG4160">
    <property type="taxonomic scope" value="Bacteria"/>
</dbReference>
<dbReference type="InterPro" id="IPR010065">
    <property type="entry name" value="AA_ABC_transptr_permease_3TM"/>
</dbReference>
<dbReference type="CDD" id="cd06261">
    <property type="entry name" value="TM_PBP2"/>
    <property type="match status" value="1"/>
</dbReference>
<evidence type="ECO:0000256" key="9">
    <source>
        <dbReference type="RuleBase" id="RU363032"/>
    </source>
</evidence>
<dbReference type="GO" id="GO:0006865">
    <property type="term" value="P:amino acid transport"/>
    <property type="evidence" value="ECO:0007669"/>
    <property type="project" value="TreeGrafter"/>
</dbReference>
<dbReference type="Proteomes" id="UP000005713">
    <property type="component" value="Unassembled WGS sequence"/>
</dbReference>
<evidence type="ECO:0000256" key="3">
    <source>
        <dbReference type="ARBA" id="ARBA00022448"/>
    </source>
</evidence>
<dbReference type="GO" id="GO:0043190">
    <property type="term" value="C:ATP-binding cassette (ABC) transporter complex"/>
    <property type="evidence" value="ECO:0007669"/>
    <property type="project" value="InterPro"/>
</dbReference>
<dbReference type="PROSITE" id="PS50928">
    <property type="entry name" value="ABC_TM1"/>
    <property type="match status" value="1"/>
</dbReference>
<keyword evidence="4" id="KW-1003">Cell membrane</keyword>
<dbReference type="Pfam" id="PF00528">
    <property type="entry name" value="BPD_transp_1"/>
    <property type="match status" value="1"/>
</dbReference>
<keyword evidence="6 9" id="KW-0812">Transmembrane</keyword>
<evidence type="ECO:0000256" key="5">
    <source>
        <dbReference type="ARBA" id="ARBA00022519"/>
    </source>
</evidence>
<keyword evidence="3 9" id="KW-0813">Transport</keyword>
<feature type="transmembrane region" description="Helical" evidence="9">
    <location>
        <begin position="195"/>
        <end position="213"/>
    </location>
</feature>
<feature type="domain" description="ABC transmembrane type-1" evidence="10">
    <location>
        <begin position="16"/>
        <end position="214"/>
    </location>
</feature>
<reference evidence="11 12" key="1">
    <citation type="submission" date="2006-06" db="EMBL/GenBank/DDBJ databases">
        <authorList>
            <person name="Moran M.A."/>
            <person name="Ferriera S."/>
            <person name="Johnson J."/>
            <person name="Kravitz S."/>
            <person name="Beeson K."/>
            <person name="Sutton G."/>
            <person name="Rogers Y.-H."/>
            <person name="Friedman R."/>
            <person name="Frazier M."/>
            <person name="Venter J.C."/>
        </authorList>
    </citation>
    <scope>NUCLEOTIDE SEQUENCE [LARGE SCALE GENOMIC DNA]</scope>
    <source>
        <strain evidence="11 12">E-37</strain>
    </source>
</reference>
<evidence type="ECO:0000259" key="10">
    <source>
        <dbReference type="PROSITE" id="PS50928"/>
    </source>
</evidence>
<feature type="transmembrane region" description="Helical" evidence="9">
    <location>
        <begin position="52"/>
        <end position="73"/>
    </location>
</feature>